<dbReference type="GO" id="GO:0035485">
    <property type="term" value="F:adenine/guanine mispair binding"/>
    <property type="evidence" value="ECO:0007669"/>
    <property type="project" value="TreeGrafter"/>
</dbReference>
<keyword evidence="10 14" id="KW-0408">Iron</keyword>
<keyword evidence="8 14" id="KW-0227">DNA damage</keyword>
<dbReference type="SMART" id="SM00525">
    <property type="entry name" value="FES"/>
    <property type="match status" value="1"/>
</dbReference>
<evidence type="ECO:0000256" key="3">
    <source>
        <dbReference type="ARBA" id="ARBA00008343"/>
    </source>
</evidence>
<evidence type="ECO:0000256" key="1">
    <source>
        <dbReference type="ARBA" id="ARBA00000843"/>
    </source>
</evidence>
<dbReference type="AlphaFoldDB" id="A0A5B0KV00"/>
<evidence type="ECO:0000256" key="7">
    <source>
        <dbReference type="ARBA" id="ARBA00022723"/>
    </source>
</evidence>
<feature type="domain" description="HhH-GPD" evidence="16">
    <location>
        <begin position="56"/>
        <end position="205"/>
    </location>
</feature>
<dbReference type="InterPro" id="IPR044298">
    <property type="entry name" value="MIG/MutY"/>
</dbReference>
<evidence type="ECO:0000256" key="5">
    <source>
        <dbReference type="ARBA" id="ARBA00022023"/>
    </source>
</evidence>
<dbReference type="Proteomes" id="UP000325333">
    <property type="component" value="Unassembled WGS sequence"/>
</dbReference>
<dbReference type="GO" id="GO:0032357">
    <property type="term" value="F:oxidized purine DNA binding"/>
    <property type="evidence" value="ECO:0007669"/>
    <property type="project" value="TreeGrafter"/>
</dbReference>
<keyword evidence="11" id="KW-0411">Iron-sulfur</keyword>
<dbReference type="GO" id="GO:0051539">
    <property type="term" value="F:4 iron, 4 sulfur cluster binding"/>
    <property type="evidence" value="ECO:0007669"/>
    <property type="project" value="UniProtKB-UniRule"/>
</dbReference>
<dbReference type="GO" id="GO:0006284">
    <property type="term" value="P:base-excision repair"/>
    <property type="evidence" value="ECO:0007669"/>
    <property type="project" value="UniProtKB-UniRule"/>
</dbReference>
<dbReference type="InterPro" id="IPR004035">
    <property type="entry name" value="Endouclease-III_FeS-bd_BS"/>
</dbReference>
<dbReference type="PANTHER" id="PTHR42944:SF1">
    <property type="entry name" value="ADENINE DNA GLYCOSYLASE"/>
    <property type="match status" value="1"/>
</dbReference>
<dbReference type="InterPro" id="IPR003651">
    <property type="entry name" value="Endonuclease3_FeS-loop_motif"/>
</dbReference>
<dbReference type="InterPro" id="IPR011257">
    <property type="entry name" value="DNA_glycosylase"/>
</dbReference>
<dbReference type="NCBIfam" id="TIGR01084">
    <property type="entry name" value="mutY"/>
    <property type="match status" value="1"/>
</dbReference>
<dbReference type="InterPro" id="IPR005760">
    <property type="entry name" value="A/G_AdeGlyc_MutY"/>
</dbReference>
<dbReference type="EC" id="3.2.2.31" evidence="4 14"/>
<dbReference type="GO" id="GO:0006298">
    <property type="term" value="P:mismatch repair"/>
    <property type="evidence" value="ECO:0007669"/>
    <property type="project" value="TreeGrafter"/>
</dbReference>
<evidence type="ECO:0000313" key="18">
    <source>
        <dbReference type="Proteomes" id="UP000325333"/>
    </source>
</evidence>
<dbReference type="Pfam" id="PF10576">
    <property type="entry name" value="EndIII_4Fe-2S"/>
    <property type="match status" value="1"/>
</dbReference>
<evidence type="ECO:0000256" key="8">
    <source>
        <dbReference type="ARBA" id="ARBA00022763"/>
    </source>
</evidence>
<dbReference type="PANTHER" id="PTHR42944">
    <property type="entry name" value="ADENINE DNA GLYCOSYLASE"/>
    <property type="match status" value="1"/>
</dbReference>
<evidence type="ECO:0000256" key="10">
    <source>
        <dbReference type="ARBA" id="ARBA00023004"/>
    </source>
</evidence>
<comment type="caution">
    <text evidence="17">The sequence shown here is derived from an EMBL/GenBank/DDBJ whole genome shotgun (WGS) entry which is preliminary data.</text>
</comment>
<evidence type="ECO:0000256" key="2">
    <source>
        <dbReference type="ARBA" id="ARBA00002933"/>
    </source>
</evidence>
<dbReference type="GO" id="GO:0034039">
    <property type="term" value="F:8-oxo-7,8-dihydroguanine DNA N-glycosylase activity"/>
    <property type="evidence" value="ECO:0007669"/>
    <property type="project" value="TreeGrafter"/>
</dbReference>
<dbReference type="InterPro" id="IPR003265">
    <property type="entry name" value="HhH-GPD_domain"/>
</dbReference>
<evidence type="ECO:0000256" key="15">
    <source>
        <dbReference type="SAM" id="MobiDB-lite"/>
    </source>
</evidence>
<comment type="similarity">
    <text evidence="3 14">Belongs to the Nth/MutY family.</text>
</comment>
<evidence type="ECO:0000256" key="6">
    <source>
        <dbReference type="ARBA" id="ARBA00022485"/>
    </source>
</evidence>
<comment type="function">
    <text evidence="2">Adenine glycosylase active on G-A mispairs. MutY also corrects error-prone DNA synthesis past GO lesions which are due to the oxidatively damaged form of guanine: 7,8-dihydro-8-oxoguanine (8-oxo-dGTP).</text>
</comment>
<evidence type="ECO:0000256" key="9">
    <source>
        <dbReference type="ARBA" id="ARBA00022801"/>
    </source>
</evidence>
<dbReference type="Gene3D" id="1.10.340.30">
    <property type="entry name" value="Hypothetical protein, domain 2"/>
    <property type="match status" value="1"/>
</dbReference>
<dbReference type="SUPFAM" id="SSF55811">
    <property type="entry name" value="Nudix"/>
    <property type="match status" value="1"/>
</dbReference>
<dbReference type="FunFam" id="1.10.340.30:FF:000002">
    <property type="entry name" value="Adenine DNA glycosylase"/>
    <property type="match status" value="1"/>
</dbReference>
<keyword evidence="9" id="KW-0378">Hydrolase</keyword>
<evidence type="ECO:0000256" key="4">
    <source>
        <dbReference type="ARBA" id="ARBA00012045"/>
    </source>
</evidence>
<keyword evidence="13 14" id="KW-0326">Glycosidase</keyword>
<dbReference type="CDD" id="cd00056">
    <property type="entry name" value="ENDO3c"/>
    <property type="match status" value="1"/>
</dbReference>
<keyword evidence="6" id="KW-0004">4Fe-4S</keyword>
<feature type="region of interest" description="Disordered" evidence="15">
    <location>
        <begin position="1"/>
        <end position="20"/>
    </location>
</feature>
<name>A0A5B0KV00_9PROT</name>
<proteinExistence type="inferred from homology"/>
<evidence type="ECO:0000259" key="16">
    <source>
        <dbReference type="SMART" id="SM00478"/>
    </source>
</evidence>
<dbReference type="InterPro" id="IPR015797">
    <property type="entry name" value="NUDIX_hydrolase-like_dom_sf"/>
</dbReference>
<dbReference type="SUPFAM" id="SSF48150">
    <property type="entry name" value="DNA-glycosylase"/>
    <property type="match status" value="1"/>
</dbReference>
<protein>
    <recommendedName>
        <fullName evidence="5 14">Adenine DNA glycosylase</fullName>
        <ecNumber evidence="4 14">3.2.2.31</ecNumber>
    </recommendedName>
</protein>
<dbReference type="RefSeq" id="WP_149649789.1">
    <property type="nucleotide sequence ID" value="NZ_VEWN01000005.1"/>
</dbReference>
<sequence>MTTPPHTAPKSAPERAPSDAAPRLLSWYDHNRRDLPWRAKPGEVADPYRVWLSEIMLQQTTVPAAAPYFRAFTERWPTVRELAAAPLDDVLVAWAGLGYYARARNLHKCAQVVATERAGRFPDKEVALLELPGIGAYTAAAITAIAFGHKATVVDGNVERVISRVFAVEEPLPGVKPKLRALAALLTPDERPGDYAQAMMDLGATVCTPRKPKCMLCPWSDWCAARAAGIQEQLPRKAAKADKPTRRGVAFWLLNPEGAVLLRRRAEEGLLGGMTEVPSTPWAGHAPTDAEIAAAAPLDFSWRRLPGVVRHTFSHFHLELEVVAATAGDGWRTAEGLWVPVDRLGGQALPSVMMKVVRHALAHA</sequence>
<dbReference type="Gene3D" id="1.10.1670.10">
    <property type="entry name" value="Helix-hairpin-Helix base-excision DNA repair enzymes (C-terminal)"/>
    <property type="match status" value="1"/>
</dbReference>
<dbReference type="Pfam" id="PF00730">
    <property type="entry name" value="HhH-GPD"/>
    <property type="match status" value="1"/>
</dbReference>
<dbReference type="PROSITE" id="PS01155">
    <property type="entry name" value="ENDONUCLEASE_III_2"/>
    <property type="match status" value="1"/>
</dbReference>
<gene>
    <name evidence="17" type="ORF">FH063_004874</name>
</gene>
<dbReference type="PROSITE" id="PS00764">
    <property type="entry name" value="ENDONUCLEASE_III_1"/>
    <property type="match status" value="1"/>
</dbReference>
<evidence type="ECO:0000256" key="13">
    <source>
        <dbReference type="ARBA" id="ARBA00023295"/>
    </source>
</evidence>
<evidence type="ECO:0000256" key="11">
    <source>
        <dbReference type="ARBA" id="ARBA00023014"/>
    </source>
</evidence>
<dbReference type="InterPro" id="IPR029119">
    <property type="entry name" value="MutY_C"/>
</dbReference>
<dbReference type="GO" id="GO:0046872">
    <property type="term" value="F:metal ion binding"/>
    <property type="evidence" value="ECO:0007669"/>
    <property type="project" value="UniProtKB-UniRule"/>
</dbReference>
<accession>A0A5B0KV00</accession>
<keyword evidence="12" id="KW-0234">DNA repair</keyword>
<dbReference type="Pfam" id="PF14815">
    <property type="entry name" value="NUDIX_4"/>
    <property type="match status" value="1"/>
</dbReference>
<dbReference type="GO" id="GO:0000701">
    <property type="term" value="F:purine-specific mismatch base pair DNA N-glycosylase activity"/>
    <property type="evidence" value="ECO:0007669"/>
    <property type="project" value="UniProtKB-EC"/>
</dbReference>
<organism evidence="17 18">
    <name type="scientific">Azospirillum argentinense</name>
    <dbReference type="NCBI Taxonomy" id="2970906"/>
    <lineage>
        <taxon>Bacteria</taxon>
        <taxon>Pseudomonadati</taxon>
        <taxon>Pseudomonadota</taxon>
        <taxon>Alphaproteobacteria</taxon>
        <taxon>Rhodospirillales</taxon>
        <taxon>Azospirillaceae</taxon>
        <taxon>Azospirillum</taxon>
    </lineage>
</organism>
<dbReference type="SMART" id="SM00478">
    <property type="entry name" value="ENDO3c"/>
    <property type="match status" value="1"/>
</dbReference>
<evidence type="ECO:0000256" key="14">
    <source>
        <dbReference type="RuleBase" id="RU365096"/>
    </source>
</evidence>
<dbReference type="Gene3D" id="3.90.79.10">
    <property type="entry name" value="Nucleoside Triphosphate Pyrophosphohydrolase"/>
    <property type="match status" value="1"/>
</dbReference>
<comment type="cofactor">
    <cofactor evidence="14">
        <name>[4Fe-4S] cluster</name>
        <dbReference type="ChEBI" id="CHEBI:49883"/>
    </cofactor>
    <text evidence="14">Binds 1 [4Fe-4S] cluster.</text>
</comment>
<dbReference type="CDD" id="cd03431">
    <property type="entry name" value="NUDIX_DNA_Glycosylase_C-MutY"/>
    <property type="match status" value="1"/>
</dbReference>
<evidence type="ECO:0000313" key="17">
    <source>
        <dbReference type="EMBL" id="KAA1055899.1"/>
    </source>
</evidence>
<comment type="catalytic activity">
    <reaction evidence="1 14">
        <text>Hydrolyzes free adenine bases from 7,8-dihydro-8-oxoguanine:adenine mismatched double-stranded DNA, leaving an apurinic site.</text>
        <dbReference type="EC" id="3.2.2.31"/>
    </reaction>
</comment>
<evidence type="ECO:0000256" key="12">
    <source>
        <dbReference type="ARBA" id="ARBA00023204"/>
    </source>
</evidence>
<dbReference type="EMBL" id="VEWN01000005">
    <property type="protein sequence ID" value="KAA1055899.1"/>
    <property type="molecule type" value="Genomic_DNA"/>
</dbReference>
<dbReference type="InterPro" id="IPR004036">
    <property type="entry name" value="Endonuclease-III-like_CS2"/>
</dbReference>
<dbReference type="InterPro" id="IPR023170">
    <property type="entry name" value="HhH_base_excis_C"/>
</dbReference>
<reference evidence="17 18" key="1">
    <citation type="submission" date="2019-07" db="EMBL/GenBank/DDBJ databases">
        <title>Genome sequencing of the stress-tolerant strain Azospirillum brasilense Az19.</title>
        <authorList>
            <person name="Maroniche G.A."/>
            <person name="Garcia J.E."/>
            <person name="Pagnussat L."/>
            <person name="Amenta M."/>
            <person name="Creus C.M."/>
        </authorList>
    </citation>
    <scope>NUCLEOTIDE SEQUENCE [LARGE SCALE GENOMIC DNA]</scope>
    <source>
        <strain evidence="17 18">Az19</strain>
    </source>
</reference>
<keyword evidence="7" id="KW-0479">Metal-binding</keyword>